<dbReference type="Proteomes" id="UP000233837">
    <property type="component" value="Unassembled WGS sequence"/>
</dbReference>
<organism evidence="1 2">
    <name type="scientific">Dendrobium catenatum</name>
    <dbReference type="NCBI Taxonomy" id="906689"/>
    <lineage>
        <taxon>Eukaryota</taxon>
        <taxon>Viridiplantae</taxon>
        <taxon>Streptophyta</taxon>
        <taxon>Embryophyta</taxon>
        <taxon>Tracheophyta</taxon>
        <taxon>Spermatophyta</taxon>
        <taxon>Magnoliopsida</taxon>
        <taxon>Liliopsida</taxon>
        <taxon>Asparagales</taxon>
        <taxon>Orchidaceae</taxon>
        <taxon>Epidendroideae</taxon>
        <taxon>Malaxideae</taxon>
        <taxon>Dendrobiinae</taxon>
        <taxon>Dendrobium</taxon>
    </lineage>
</organism>
<sequence>MAKSEGSTSGKSLTSVGGKRELRLHLGGVSASGGNSVANWEEFQHHVEVGKNSCVLPNITQNPGVFGRQKELRRWSRRRGFSFSSFSYSSLLLLSLHLSPPLLFWKNEPFFIISGLVRDVHGLYKIWTVDLKINGPDRVISRLEQTARCAPLLRSPSSQILTVHLVRRMIGRSRTFADADKWKPRGFHARAPFDRCRTFCWTNQIAPSVPPASPFLYN</sequence>
<proteinExistence type="predicted"/>
<reference evidence="1 2" key="1">
    <citation type="journal article" date="2016" name="Sci. Rep.">
        <title>The Dendrobium catenatum Lindl. genome sequence provides insights into polysaccharide synthase, floral development and adaptive evolution.</title>
        <authorList>
            <person name="Zhang G.Q."/>
            <person name="Xu Q."/>
            <person name="Bian C."/>
            <person name="Tsai W.C."/>
            <person name="Yeh C.M."/>
            <person name="Liu K.W."/>
            <person name="Yoshida K."/>
            <person name="Zhang L.S."/>
            <person name="Chang S.B."/>
            <person name="Chen F."/>
            <person name="Shi Y."/>
            <person name="Su Y.Y."/>
            <person name="Zhang Y.Q."/>
            <person name="Chen L.J."/>
            <person name="Yin Y."/>
            <person name="Lin M."/>
            <person name="Huang H."/>
            <person name="Deng H."/>
            <person name="Wang Z.W."/>
            <person name="Zhu S.L."/>
            <person name="Zhao X."/>
            <person name="Deng C."/>
            <person name="Niu S.C."/>
            <person name="Huang J."/>
            <person name="Wang M."/>
            <person name="Liu G.H."/>
            <person name="Yang H.J."/>
            <person name="Xiao X.J."/>
            <person name="Hsiao Y.Y."/>
            <person name="Wu W.L."/>
            <person name="Chen Y.Y."/>
            <person name="Mitsuda N."/>
            <person name="Ohme-Takagi M."/>
            <person name="Luo Y.B."/>
            <person name="Van de Peer Y."/>
            <person name="Liu Z.J."/>
        </authorList>
    </citation>
    <scope>NUCLEOTIDE SEQUENCE [LARGE SCALE GENOMIC DNA]</scope>
    <source>
        <tissue evidence="1">The whole plant</tissue>
    </source>
</reference>
<protein>
    <submittedName>
        <fullName evidence="1">Uncharacterized protein</fullName>
    </submittedName>
</protein>
<gene>
    <name evidence="1" type="ORF">MA16_Dca026577</name>
</gene>
<name>A0A2I0VXA0_9ASPA</name>
<keyword evidence="2" id="KW-1185">Reference proteome</keyword>
<evidence type="ECO:0000313" key="1">
    <source>
        <dbReference type="EMBL" id="PKU68033.1"/>
    </source>
</evidence>
<dbReference type="EMBL" id="KZ503154">
    <property type="protein sequence ID" value="PKU68033.1"/>
    <property type="molecule type" value="Genomic_DNA"/>
</dbReference>
<accession>A0A2I0VXA0</accession>
<dbReference type="AlphaFoldDB" id="A0A2I0VXA0"/>
<evidence type="ECO:0000313" key="2">
    <source>
        <dbReference type="Proteomes" id="UP000233837"/>
    </source>
</evidence>
<reference evidence="1 2" key="2">
    <citation type="journal article" date="2017" name="Nature">
        <title>The Apostasia genome and the evolution of orchids.</title>
        <authorList>
            <person name="Zhang G.Q."/>
            <person name="Liu K.W."/>
            <person name="Li Z."/>
            <person name="Lohaus R."/>
            <person name="Hsiao Y.Y."/>
            <person name="Niu S.C."/>
            <person name="Wang J.Y."/>
            <person name="Lin Y.C."/>
            <person name="Xu Q."/>
            <person name="Chen L.J."/>
            <person name="Yoshida K."/>
            <person name="Fujiwara S."/>
            <person name="Wang Z.W."/>
            <person name="Zhang Y.Q."/>
            <person name="Mitsuda N."/>
            <person name="Wang M."/>
            <person name="Liu G.H."/>
            <person name="Pecoraro L."/>
            <person name="Huang H.X."/>
            <person name="Xiao X.J."/>
            <person name="Lin M."/>
            <person name="Wu X.Y."/>
            <person name="Wu W.L."/>
            <person name="Chen Y.Y."/>
            <person name="Chang S.B."/>
            <person name="Sakamoto S."/>
            <person name="Ohme-Takagi M."/>
            <person name="Yagi M."/>
            <person name="Zeng S.J."/>
            <person name="Shen C.Y."/>
            <person name="Yeh C.M."/>
            <person name="Luo Y.B."/>
            <person name="Tsai W.C."/>
            <person name="Van de Peer Y."/>
            <person name="Liu Z.J."/>
        </authorList>
    </citation>
    <scope>NUCLEOTIDE SEQUENCE [LARGE SCALE GENOMIC DNA]</scope>
    <source>
        <tissue evidence="1">The whole plant</tissue>
    </source>
</reference>